<evidence type="ECO:0000259" key="1">
    <source>
        <dbReference type="Pfam" id="PF13709"/>
    </source>
</evidence>
<feature type="domain" description="DUF4159" evidence="1">
    <location>
        <begin position="117"/>
        <end position="240"/>
    </location>
</feature>
<feature type="non-terminal residue" evidence="2">
    <location>
        <position position="1"/>
    </location>
</feature>
<accession>X0W3W2</accession>
<dbReference type="InterPro" id="IPR025297">
    <property type="entry name" value="DUF4159"/>
</dbReference>
<comment type="caution">
    <text evidence="2">The sequence shown here is derived from an EMBL/GenBank/DDBJ whole genome shotgun (WGS) entry which is preliminary data.</text>
</comment>
<name>X0W3W2_9ZZZZ</name>
<dbReference type="AlphaFoldDB" id="X0W3W2"/>
<feature type="non-terminal residue" evidence="2">
    <location>
        <position position="256"/>
    </location>
</feature>
<dbReference type="Pfam" id="PF13709">
    <property type="entry name" value="DUF4159"/>
    <property type="match status" value="1"/>
</dbReference>
<reference evidence="2" key="1">
    <citation type="journal article" date="2014" name="Front. Microbiol.">
        <title>High frequency of phylogenetically diverse reductive dehalogenase-homologous genes in deep subseafloor sedimentary metagenomes.</title>
        <authorList>
            <person name="Kawai M."/>
            <person name="Futagami T."/>
            <person name="Toyoda A."/>
            <person name="Takaki Y."/>
            <person name="Nishi S."/>
            <person name="Hori S."/>
            <person name="Arai W."/>
            <person name="Tsubouchi T."/>
            <person name="Morono Y."/>
            <person name="Uchiyama I."/>
            <person name="Ito T."/>
            <person name="Fujiyama A."/>
            <person name="Inagaki F."/>
            <person name="Takami H."/>
        </authorList>
    </citation>
    <scope>NUCLEOTIDE SEQUENCE</scope>
    <source>
        <strain evidence="2">Expedition CK06-06</strain>
    </source>
</reference>
<evidence type="ECO:0000313" key="2">
    <source>
        <dbReference type="EMBL" id="GAG25250.1"/>
    </source>
</evidence>
<sequence length="256" mass="29162">KQREFDVPPDHYVFELPDIVGELLRADLPPEIKAIIDPEPFTVDRIYQDMRISRDPYNRSFRISLKDEMISVEDLDKGRYKGLIVFSPEEEKKLQGFIYIPATISAAYLEPPPFVRHTTAGLANALKKFTSITVNADINLRLDSRRLSKFPFVYIAADSQFELTESEKKNLGEYLRNGGFAFLEAYGEVDQSMPPRGAMPMRQLLKDVLGSKGQLIPIPNDYPLYHCFFDFDGGPPTTANPRFDRPGIQPAHYLEG</sequence>
<dbReference type="Gene3D" id="3.40.50.12140">
    <property type="entry name" value="Domain of unknown function DUF4159"/>
    <property type="match status" value="1"/>
</dbReference>
<protein>
    <recommendedName>
        <fullName evidence="1">DUF4159 domain-containing protein</fullName>
    </recommendedName>
</protein>
<gene>
    <name evidence="2" type="ORF">S01H1_59146</name>
</gene>
<proteinExistence type="predicted"/>
<dbReference type="EMBL" id="BARS01038669">
    <property type="protein sequence ID" value="GAG25250.1"/>
    <property type="molecule type" value="Genomic_DNA"/>
</dbReference>
<organism evidence="2">
    <name type="scientific">marine sediment metagenome</name>
    <dbReference type="NCBI Taxonomy" id="412755"/>
    <lineage>
        <taxon>unclassified sequences</taxon>
        <taxon>metagenomes</taxon>
        <taxon>ecological metagenomes</taxon>
    </lineage>
</organism>